<dbReference type="CDD" id="cd22836">
    <property type="entry name" value="Gal_Rha_Lectin_RBL_rpt2"/>
    <property type="match status" value="1"/>
</dbReference>
<keyword evidence="3" id="KW-0677">Repeat</keyword>
<keyword evidence="6" id="KW-1185">Reference proteome</keyword>
<dbReference type="EMBL" id="JBHFQA010000001">
    <property type="protein sequence ID" value="KAL2104006.1"/>
    <property type="molecule type" value="Genomic_DNA"/>
</dbReference>
<dbReference type="Proteomes" id="UP001591681">
    <property type="component" value="Unassembled WGS sequence"/>
</dbReference>
<dbReference type="PROSITE" id="PS50228">
    <property type="entry name" value="SUEL_LECTIN"/>
    <property type="match status" value="3"/>
</dbReference>
<feature type="domain" description="SUEL-type lectin" evidence="4">
    <location>
        <begin position="40"/>
        <end position="123"/>
    </location>
</feature>
<feature type="domain" description="SUEL-type lectin" evidence="4">
    <location>
        <begin position="130"/>
        <end position="220"/>
    </location>
</feature>
<evidence type="ECO:0000313" key="6">
    <source>
        <dbReference type="Proteomes" id="UP001591681"/>
    </source>
</evidence>
<keyword evidence="2" id="KW-0430">Lectin</keyword>
<dbReference type="FunFam" id="2.60.120.740:FF:000001">
    <property type="entry name" value="Adhesion G protein-coupled receptor L2"/>
    <property type="match status" value="1"/>
</dbReference>
<evidence type="ECO:0000256" key="1">
    <source>
        <dbReference type="ARBA" id="ARBA00022546"/>
    </source>
</evidence>
<sequence>MQCDTGPLINCVESYNALDILYTCQIPKKVITCGGANAQHLQCGQGEEVLNILSANYASQDNHTCGAHVPVVQPSDTPCTPNGGLRMTSQRCDWRRQCEISVNSHNAPCPGLPKQLETSYTCVPAKSMVVCEHKNMTIDCGQDVIKILSSNYGRRDRTTCIAGRPSDQVQKTDCYLEKTFTYMANRCDGNTRCSVLASNSVFSDPCVGTFKYLEVAFTCLPAERSIVCEGSIATITCDHGAIRIHSAKYGRLDKNICIGSITASQTSNVNCDGPSAMGIVSKKCEGKTTCDLRVSNAVFGDPCPWTYKYLDLTHSCVPFRN</sequence>
<gene>
    <name evidence="5" type="ORF">ACEWY4_000874</name>
</gene>
<dbReference type="InterPro" id="IPR043159">
    <property type="entry name" value="Lectin_gal-bd_sf"/>
</dbReference>
<name>A0ABD1KXX1_9TELE</name>
<dbReference type="GO" id="GO:0030246">
    <property type="term" value="F:carbohydrate binding"/>
    <property type="evidence" value="ECO:0007669"/>
    <property type="project" value="UniProtKB-KW"/>
</dbReference>
<accession>A0ABD1KXX1</accession>
<dbReference type="Pfam" id="PF02140">
    <property type="entry name" value="SUEL_Lectin"/>
    <property type="match status" value="3"/>
</dbReference>
<dbReference type="AlphaFoldDB" id="A0ABD1KXX1"/>
<dbReference type="InterPro" id="IPR000922">
    <property type="entry name" value="Lectin_gal-bd_dom"/>
</dbReference>
<feature type="domain" description="SUEL-type lectin" evidence="4">
    <location>
        <begin position="227"/>
        <end position="317"/>
    </location>
</feature>
<reference evidence="5 6" key="1">
    <citation type="submission" date="2024-09" db="EMBL/GenBank/DDBJ databases">
        <title>A chromosome-level genome assembly of Gray's grenadier anchovy, Coilia grayii.</title>
        <authorList>
            <person name="Fu Z."/>
        </authorList>
    </citation>
    <scope>NUCLEOTIDE SEQUENCE [LARGE SCALE GENOMIC DNA]</scope>
    <source>
        <strain evidence="5">G4</strain>
        <tissue evidence="5">Muscle</tissue>
    </source>
</reference>
<dbReference type="Gene3D" id="2.60.120.740">
    <property type="match status" value="3"/>
</dbReference>
<evidence type="ECO:0000256" key="2">
    <source>
        <dbReference type="ARBA" id="ARBA00022734"/>
    </source>
</evidence>
<comment type="caution">
    <text evidence="5">The sequence shown here is derived from an EMBL/GenBank/DDBJ whole genome shotgun (WGS) entry which is preliminary data.</text>
</comment>
<evidence type="ECO:0000313" key="5">
    <source>
        <dbReference type="EMBL" id="KAL2104006.1"/>
    </source>
</evidence>
<evidence type="ECO:0000259" key="4">
    <source>
        <dbReference type="PROSITE" id="PS50228"/>
    </source>
</evidence>
<protein>
    <recommendedName>
        <fullName evidence="4">SUEL-type lectin domain-containing protein</fullName>
    </recommendedName>
</protein>
<organism evidence="5 6">
    <name type="scientific">Coilia grayii</name>
    <name type="common">Gray's grenadier anchovy</name>
    <dbReference type="NCBI Taxonomy" id="363190"/>
    <lineage>
        <taxon>Eukaryota</taxon>
        <taxon>Metazoa</taxon>
        <taxon>Chordata</taxon>
        <taxon>Craniata</taxon>
        <taxon>Vertebrata</taxon>
        <taxon>Euteleostomi</taxon>
        <taxon>Actinopterygii</taxon>
        <taxon>Neopterygii</taxon>
        <taxon>Teleostei</taxon>
        <taxon>Clupei</taxon>
        <taxon>Clupeiformes</taxon>
        <taxon>Clupeoidei</taxon>
        <taxon>Engraulidae</taxon>
        <taxon>Coilinae</taxon>
        <taxon>Coilia</taxon>
    </lineage>
</organism>
<dbReference type="FunFam" id="2.60.120.740:FF:000003">
    <property type="entry name" value="Protein eva-1 homolog C"/>
    <property type="match status" value="1"/>
</dbReference>
<proteinExistence type="predicted"/>
<keyword evidence="1" id="KW-0348">Hemagglutinin</keyword>
<dbReference type="PANTHER" id="PTHR46780">
    <property type="entry name" value="PROTEIN EVA-1"/>
    <property type="match status" value="1"/>
</dbReference>
<evidence type="ECO:0000256" key="3">
    <source>
        <dbReference type="ARBA" id="ARBA00022737"/>
    </source>
</evidence>